<dbReference type="PANTHER" id="PTHR36234:SF5">
    <property type="entry name" value="LYSYL ENDOPEPTIDASE"/>
    <property type="match status" value="1"/>
</dbReference>
<accession>A0A8H4BBL1</accession>
<dbReference type="SUPFAM" id="SSF50494">
    <property type="entry name" value="Trypsin-like serine proteases"/>
    <property type="match status" value="1"/>
</dbReference>
<dbReference type="Gene3D" id="2.40.10.10">
    <property type="entry name" value="Trypsin-like serine proteases"/>
    <property type="match status" value="2"/>
</dbReference>
<dbReference type="PANTHER" id="PTHR36234">
    <property type="entry name" value="LYSYL ENDOPEPTIDASE"/>
    <property type="match status" value="1"/>
</dbReference>
<organism evidence="1 2">
    <name type="scientific">Mucor circinelloides f. lusitanicus</name>
    <name type="common">Mucor racemosus var. lusitanicus</name>
    <dbReference type="NCBI Taxonomy" id="29924"/>
    <lineage>
        <taxon>Eukaryota</taxon>
        <taxon>Fungi</taxon>
        <taxon>Fungi incertae sedis</taxon>
        <taxon>Mucoromycota</taxon>
        <taxon>Mucoromycotina</taxon>
        <taxon>Mucoromycetes</taxon>
        <taxon>Mucorales</taxon>
        <taxon>Mucorineae</taxon>
        <taxon>Mucoraceae</taxon>
        <taxon>Mucor</taxon>
    </lineage>
</organism>
<evidence type="ECO:0000313" key="2">
    <source>
        <dbReference type="Proteomes" id="UP000469890"/>
    </source>
</evidence>
<dbReference type="InterPro" id="IPR009003">
    <property type="entry name" value="Peptidase_S1_PA"/>
</dbReference>
<reference evidence="1 2" key="1">
    <citation type="submission" date="2019-09" db="EMBL/GenBank/DDBJ databases">
        <authorList>
            <consortium name="DOE Joint Genome Institute"/>
            <person name="Mondo S.J."/>
            <person name="Navarro-Mendoza M.I."/>
            <person name="Perez-Arques C."/>
            <person name="Panchal S."/>
            <person name="Nicolas F.E."/>
            <person name="Ganguly P."/>
            <person name="Pangilinan J."/>
            <person name="Grigoriev I."/>
            <person name="Heitman J."/>
            <person name="Sanya K."/>
            <person name="Garre V."/>
        </authorList>
    </citation>
    <scope>NUCLEOTIDE SEQUENCE [LARGE SCALE GENOMIC DNA]</scope>
    <source>
        <strain evidence="1 2">MU402</strain>
    </source>
</reference>
<sequence length="531" mass="59760">MPWCTGLKFFTDISLLLYLARFCRQVINVYGHMQSHCTMINLSHTLIAALSLLYYIQPIYGYSSSAGKYPPPPRIATNSSSTHSIKTYNIPPPSSVDIDSFRDSKPFRFAKSIPVSISFPVQEELSPPPTFADESHQRWKVKVFSPGALSLSLIFDTWWIPEDAEVYIYNSQQVIMGAFTATSSTSSSNSKHAHAFKTSPLQGDHLVIEYVAPLHVKHFPKIRISRIVYGYKHVPFLESRLPQQDSHDHEISTYQRIFSNKKRRQHSGKCNVDLSCDAAGMDWSNEARSVAVLLTDENQMYCTGVLLNNALHDGRQLLLTAYHCTKSSNLATDIVMFNHQRRTCNGYNKNKFTSYSDTLHGLKWLAGSPVSDFALLEIQEPIPSKYNVYLAGWSTVETPVPPFVGIHHPSGDYKKLSIYDGHLIPACWSECPLKGHWKVERWTRGTTEPGSSGSPLFDASHRVVGQLHGGRSSCRNLRGQDVYGSFNTSWRNNLGTFLDPKNQAMTTTGAIQIDGIYLNRIKSKKQRDLST</sequence>
<dbReference type="Proteomes" id="UP000469890">
    <property type="component" value="Unassembled WGS sequence"/>
</dbReference>
<proteinExistence type="predicted"/>
<comment type="caution">
    <text evidence="1">The sequence shown here is derived from an EMBL/GenBank/DDBJ whole genome shotgun (WGS) entry which is preliminary data.</text>
</comment>
<dbReference type="AlphaFoldDB" id="A0A8H4BBL1"/>
<protein>
    <submittedName>
        <fullName evidence="1">Trypsin-like cysteine/serine peptidase domain-containing protein</fullName>
    </submittedName>
</protein>
<gene>
    <name evidence="1" type="ORF">FB192DRAFT_1391755</name>
</gene>
<dbReference type="Pfam" id="PF13365">
    <property type="entry name" value="Trypsin_2"/>
    <property type="match status" value="1"/>
</dbReference>
<dbReference type="EMBL" id="JAAECE010000007">
    <property type="protein sequence ID" value="KAF1798487.1"/>
    <property type="molecule type" value="Genomic_DNA"/>
</dbReference>
<evidence type="ECO:0000313" key="1">
    <source>
        <dbReference type="EMBL" id="KAF1798487.1"/>
    </source>
</evidence>
<name>A0A8H4BBL1_MUCCL</name>
<dbReference type="InterPro" id="IPR043504">
    <property type="entry name" value="Peptidase_S1_PA_chymotrypsin"/>
</dbReference>